<evidence type="ECO:0000313" key="2">
    <source>
        <dbReference type="EMBL" id="GMR38340.1"/>
    </source>
</evidence>
<proteinExistence type="predicted"/>
<dbReference type="AlphaFoldDB" id="A0AAN4ZJV6"/>
<protein>
    <submittedName>
        <fullName evidence="2">Uncharacterized protein</fullName>
    </submittedName>
</protein>
<feature type="chain" id="PRO_5042847805" evidence="1">
    <location>
        <begin position="20"/>
        <end position="150"/>
    </location>
</feature>
<accession>A0AAN4ZJV6</accession>
<sequence>MCCFLAILIISLLPIFTRGQVKYPYEAAAVHADEEWSHYDKCHFFDPRNQFWDYHHCEYVDCSSHNGSCTHAAYGRWPVMVTRYRDGCVHVHIRVPTAPTSSCWAGKTMTLCCTYKSDPSAIVKVTPFSKRGKEYERYWPYEHKYDHSVT</sequence>
<dbReference type="EMBL" id="BTRK01000002">
    <property type="protein sequence ID" value="GMR38340.1"/>
    <property type="molecule type" value="Genomic_DNA"/>
</dbReference>
<name>A0AAN4ZJV6_9BILA</name>
<gene>
    <name evidence="2" type="ORF">PMAYCL1PPCAC_08535</name>
</gene>
<comment type="caution">
    <text evidence="2">The sequence shown here is derived from an EMBL/GenBank/DDBJ whole genome shotgun (WGS) entry which is preliminary data.</text>
</comment>
<evidence type="ECO:0000256" key="1">
    <source>
        <dbReference type="SAM" id="SignalP"/>
    </source>
</evidence>
<keyword evidence="3" id="KW-1185">Reference proteome</keyword>
<feature type="signal peptide" evidence="1">
    <location>
        <begin position="1"/>
        <end position="19"/>
    </location>
</feature>
<dbReference type="Proteomes" id="UP001328107">
    <property type="component" value="Unassembled WGS sequence"/>
</dbReference>
<organism evidence="2 3">
    <name type="scientific">Pristionchus mayeri</name>
    <dbReference type="NCBI Taxonomy" id="1317129"/>
    <lineage>
        <taxon>Eukaryota</taxon>
        <taxon>Metazoa</taxon>
        <taxon>Ecdysozoa</taxon>
        <taxon>Nematoda</taxon>
        <taxon>Chromadorea</taxon>
        <taxon>Rhabditida</taxon>
        <taxon>Rhabditina</taxon>
        <taxon>Diplogasteromorpha</taxon>
        <taxon>Diplogasteroidea</taxon>
        <taxon>Neodiplogasteridae</taxon>
        <taxon>Pristionchus</taxon>
    </lineage>
</organism>
<evidence type="ECO:0000313" key="3">
    <source>
        <dbReference type="Proteomes" id="UP001328107"/>
    </source>
</evidence>
<reference evidence="3" key="1">
    <citation type="submission" date="2022-10" db="EMBL/GenBank/DDBJ databases">
        <title>Genome assembly of Pristionchus species.</title>
        <authorList>
            <person name="Yoshida K."/>
            <person name="Sommer R.J."/>
        </authorList>
    </citation>
    <scope>NUCLEOTIDE SEQUENCE [LARGE SCALE GENOMIC DNA]</scope>
    <source>
        <strain evidence="3">RS5460</strain>
    </source>
</reference>
<keyword evidence="1" id="KW-0732">Signal</keyword>